<dbReference type="EMBL" id="JACHDO010000001">
    <property type="protein sequence ID" value="MBB5491365.1"/>
    <property type="molecule type" value="Genomic_DNA"/>
</dbReference>
<dbReference type="Proteomes" id="UP000579647">
    <property type="component" value="Unassembled WGS sequence"/>
</dbReference>
<evidence type="ECO:0000313" key="2">
    <source>
        <dbReference type="EMBL" id="MBB5491365.1"/>
    </source>
</evidence>
<keyword evidence="3" id="KW-1185">Reference proteome</keyword>
<organism evidence="2 3">
    <name type="scientific">Nocardiopsis metallicus</name>
    <dbReference type="NCBI Taxonomy" id="179819"/>
    <lineage>
        <taxon>Bacteria</taxon>
        <taxon>Bacillati</taxon>
        <taxon>Actinomycetota</taxon>
        <taxon>Actinomycetes</taxon>
        <taxon>Streptosporangiales</taxon>
        <taxon>Nocardiopsidaceae</taxon>
        <taxon>Nocardiopsis</taxon>
    </lineage>
</organism>
<feature type="region of interest" description="Disordered" evidence="1">
    <location>
        <begin position="29"/>
        <end position="63"/>
    </location>
</feature>
<evidence type="ECO:0000313" key="3">
    <source>
        <dbReference type="Proteomes" id="UP000579647"/>
    </source>
</evidence>
<evidence type="ECO:0000256" key="1">
    <source>
        <dbReference type="SAM" id="MobiDB-lite"/>
    </source>
</evidence>
<reference evidence="2 3" key="1">
    <citation type="submission" date="2020-08" db="EMBL/GenBank/DDBJ databases">
        <title>Sequencing the genomes of 1000 actinobacteria strains.</title>
        <authorList>
            <person name="Klenk H.-P."/>
        </authorList>
    </citation>
    <scope>NUCLEOTIDE SEQUENCE [LARGE SCALE GENOMIC DNA]</scope>
    <source>
        <strain evidence="2 3">DSM 44598</strain>
    </source>
</reference>
<dbReference type="RefSeq" id="WP_184365068.1">
    <property type="nucleotide sequence ID" value="NZ_JACHDO010000001.1"/>
</dbReference>
<dbReference type="AlphaFoldDB" id="A0A840WHH7"/>
<accession>A0A840WHH7</accession>
<gene>
    <name evidence="2" type="ORF">HNR07_002502</name>
</gene>
<proteinExistence type="predicted"/>
<comment type="caution">
    <text evidence="2">The sequence shown here is derived from an EMBL/GenBank/DDBJ whole genome shotgun (WGS) entry which is preliminary data.</text>
</comment>
<name>A0A840WHH7_9ACTN</name>
<protein>
    <submittedName>
        <fullName evidence="2">Uncharacterized protein</fullName>
    </submittedName>
</protein>
<sequence length="63" mass="6807">MIGAHGIAGEIGFHDSVEDAVLHALDYHYPSPEGATTERTDAAGPILQQDQRRQCRPPRPGAK</sequence>